<evidence type="ECO:0000256" key="2">
    <source>
        <dbReference type="ARBA" id="ARBA00022803"/>
    </source>
</evidence>
<dbReference type="AlphaFoldDB" id="A0A1P8KAQ3"/>
<name>A0A1P8KAQ3_9BURK</name>
<dbReference type="InterPro" id="IPR013360">
    <property type="entry name" value="Pilus_4_PilW"/>
</dbReference>
<dbReference type="NCBIfam" id="TIGR02521">
    <property type="entry name" value="type_IV_pilW"/>
    <property type="match status" value="1"/>
</dbReference>
<dbReference type="PANTHER" id="PTHR44858:SF1">
    <property type="entry name" value="UDP-N-ACETYLGLUCOSAMINE--PEPTIDE N-ACETYLGLUCOSAMINYLTRANSFERASE SPINDLY-RELATED"/>
    <property type="match status" value="1"/>
</dbReference>
<dbReference type="InterPro" id="IPR050498">
    <property type="entry name" value="Ycf3"/>
</dbReference>
<sequence length="278" mass="31045">MGDLRKMGVVISSRLLWACWAFVAVVGLSACASSTSNPGSKGAGADLVTDSDEPDARRRARTRLDLAVLYFSDGKATIALDEVKQAIATDPSWFESYNMRGLIYTQLGDMPLAEESFRRALSLNPRAASVQHNYGWMLCKQSRLPEAVQMFSNALANPAYRDKAKTWMAQGQCQLEGGQRIEAEASFLRSYEVDPVNPITGYNLALLMFQRKELVRAQFFVRRINNSELANSESLWLGIKVERELNNRDAVAQLGGQLKKRFPQSRESSAYERGAFDE</sequence>
<evidence type="ECO:0000256" key="4">
    <source>
        <dbReference type="SAM" id="MobiDB-lite"/>
    </source>
</evidence>
<dbReference type="InterPro" id="IPR011990">
    <property type="entry name" value="TPR-like_helical_dom_sf"/>
</dbReference>
<dbReference type="RefSeq" id="WP_076069606.1">
    <property type="nucleotide sequence ID" value="NZ_CP019239.1"/>
</dbReference>
<reference evidence="5 6" key="1">
    <citation type="submission" date="2017-01" db="EMBL/GenBank/DDBJ databases">
        <authorList>
            <person name="Mah S.A."/>
            <person name="Swanson W.J."/>
            <person name="Moy G.W."/>
            <person name="Vacquier V.D."/>
        </authorList>
    </citation>
    <scope>NUCLEOTIDE SEQUENCE [LARGE SCALE GENOMIC DNA]</scope>
    <source>
        <strain evidence="5 6">DSM 22694</strain>
    </source>
</reference>
<dbReference type="PROSITE" id="PS50293">
    <property type="entry name" value="TPR_REGION"/>
    <property type="match status" value="1"/>
</dbReference>
<dbReference type="SMART" id="SM00028">
    <property type="entry name" value="TPR"/>
    <property type="match status" value="4"/>
</dbReference>
<evidence type="ECO:0000313" key="6">
    <source>
        <dbReference type="Proteomes" id="UP000186110"/>
    </source>
</evidence>
<dbReference type="PROSITE" id="PS51257">
    <property type="entry name" value="PROKAR_LIPOPROTEIN"/>
    <property type="match status" value="1"/>
</dbReference>
<dbReference type="Pfam" id="PF00515">
    <property type="entry name" value="TPR_1"/>
    <property type="match status" value="1"/>
</dbReference>
<proteinExistence type="predicted"/>
<evidence type="ECO:0000256" key="1">
    <source>
        <dbReference type="ARBA" id="ARBA00022737"/>
    </source>
</evidence>
<feature type="region of interest" description="Disordered" evidence="4">
    <location>
        <begin position="34"/>
        <end position="54"/>
    </location>
</feature>
<feature type="repeat" description="TPR" evidence="3">
    <location>
        <begin position="94"/>
        <end position="127"/>
    </location>
</feature>
<keyword evidence="6" id="KW-1185">Reference proteome</keyword>
<dbReference type="EMBL" id="CP019239">
    <property type="protein sequence ID" value="APW43068.1"/>
    <property type="molecule type" value="Genomic_DNA"/>
</dbReference>
<dbReference type="KEGG" id="rsb:RS694_11360"/>
<keyword evidence="1" id="KW-0677">Repeat</keyword>
<accession>A0A1P8KAQ3</accession>
<protein>
    <submittedName>
        <fullName evidence="5">Type IV pilus biogenesis/stability protein PilW</fullName>
    </submittedName>
</protein>
<dbReference type="InterPro" id="IPR019734">
    <property type="entry name" value="TPR_rpt"/>
</dbReference>
<keyword evidence="2 3" id="KW-0802">TPR repeat</keyword>
<dbReference type="eggNOG" id="COG3063">
    <property type="taxonomic scope" value="Bacteria"/>
</dbReference>
<gene>
    <name evidence="5" type="ORF">RS694_11360</name>
</gene>
<dbReference type="PROSITE" id="PS50005">
    <property type="entry name" value="TPR"/>
    <property type="match status" value="1"/>
</dbReference>
<dbReference type="SUPFAM" id="SSF48452">
    <property type="entry name" value="TPR-like"/>
    <property type="match status" value="1"/>
</dbReference>
<dbReference type="Gene3D" id="1.25.40.10">
    <property type="entry name" value="Tetratricopeptide repeat domain"/>
    <property type="match status" value="1"/>
</dbReference>
<evidence type="ECO:0000313" key="5">
    <source>
        <dbReference type="EMBL" id="APW43068.1"/>
    </source>
</evidence>
<evidence type="ECO:0000256" key="3">
    <source>
        <dbReference type="PROSITE-ProRule" id="PRU00339"/>
    </source>
</evidence>
<dbReference type="PANTHER" id="PTHR44858">
    <property type="entry name" value="TETRATRICOPEPTIDE REPEAT PROTEIN 6"/>
    <property type="match status" value="1"/>
</dbReference>
<organism evidence="5 6">
    <name type="scientific">Rhodoferax saidenbachensis</name>
    <dbReference type="NCBI Taxonomy" id="1484693"/>
    <lineage>
        <taxon>Bacteria</taxon>
        <taxon>Pseudomonadati</taxon>
        <taxon>Pseudomonadota</taxon>
        <taxon>Betaproteobacteria</taxon>
        <taxon>Burkholderiales</taxon>
        <taxon>Comamonadaceae</taxon>
        <taxon>Rhodoferax</taxon>
    </lineage>
</organism>
<dbReference type="STRING" id="1484693.RS694_11360"/>
<dbReference type="Proteomes" id="UP000186110">
    <property type="component" value="Chromosome"/>
</dbReference>